<proteinExistence type="predicted"/>
<dbReference type="Proteomes" id="UP001443914">
    <property type="component" value="Unassembled WGS sequence"/>
</dbReference>
<dbReference type="AlphaFoldDB" id="A0AAW1LNQ1"/>
<organism evidence="2 3">
    <name type="scientific">Saponaria officinalis</name>
    <name type="common">Common soapwort</name>
    <name type="synonym">Lychnis saponaria</name>
    <dbReference type="NCBI Taxonomy" id="3572"/>
    <lineage>
        <taxon>Eukaryota</taxon>
        <taxon>Viridiplantae</taxon>
        <taxon>Streptophyta</taxon>
        <taxon>Embryophyta</taxon>
        <taxon>Tracheophyta</taxon>
        <taxon>Spermatophyta</taxon>
        <taxon>Magnoliopsida</taxon>
        <taxon>eudicotyledons</taxon>
        <taxon>Gunneridae</taxon>
        <taxon>Pentapetalae</taxon>
        <taxon>Caryophyllales</taxon>
        <taxon>Caryophyllaceae</taxon>
        <taxon>Caryophylleae</taxon>
        <taxon>Saponaria</taxon>
    </lineage>
</organism>
<sequence length="128" mass="14588">MAVNKPQDYTPRSSSKTPSNVWKRDSKKPRHDRSSYFCEFFKRHGHTKDFCYKLKDLQAKSGGVYSRGQRLAANVEEIQVFDDDTPCDTPSSSAPPLDQKFIEAVAREMCKVFKSAPPEFPNFSGTFN</sequence>
<name>A0AAW1LNQ1_SAPOF</name>
<evidence type="ECO:0000313" key="3">
    <source>
        <dbReference type="Proteomes" id="UP001443914"/>
    </source>
</evidence>
<accession>A0AAW1LNQ1</accession>
<keyword evidence="3" id="KW-1185">Reference proteome</keyword>
<gene>
    <name evidence="2" type="ORF">RND81_04G165700</name>
</gene>
<dbReference type="EMBL" id="JBDFQZ010000004">
    <property type="protein sequence ID" value="KAK9734828.1"/>
    <property type="molecule type" value="Genomic_DNA"/>
</dbReference>
<feature type="region of interest" description="Disordered" evidence="1">
    <location>
        <begin position="1"/>
        <end position="32"/>
    </location>
</feature>
<evidence type="ECO:0000256" key="1">
    <source>
        <dbReference type="SAM" id="MobiDB-lite"/>
    </source>
</evidence>
<comment type="caution">
    <text evidence="2">The sequence shown here is derived from an EMBL/GenBank/DDBJ whole genome shotgun (WGS) entry which is preliminary data.</text>
</comment>
<protein>
    <submittedName>
        <fullName evidence="2">Uncharacterized protein</fullName>
    </submittedName>
</protein>
<feature type="compositionally biased region" description="Polar residues" evidence="1">
    <location>
        <begin position="10"/>
        <end position="20"/>
    </location>
</feature>
<evidence type="ECO:0000313" key="2">
    <source>
        <dbReference type="EMBL" id="KAK9734828.1"/>
    </source>
</evidence>
<reference evidence="2" key="1">
    <citation type="submission" date="2024-03" db="EMBL/GenBank/DDBJ databases">
        <title>WGS assembly of Saponaria officinalis var. Norfolk2.</title>
        <authorList>
            <person name="Jenkins J."/>
            <person name="Shu S."/>
            <person name="Grimwood J."/>
            <person name="Barry K."/>
            <person name="Goodstein D."/>
            <person name="Schmutz J."/>
            <person name="Leebens-Mack J."/>
            <person name="Osbourn A."/>
        </authorList>
    </citation>
    <scope>NUCLEOTIDE SEQUENCE [LARGE SCALE GENOMIC DNA]</scope>
    <source>
        <strain evidence="2">JIC</strain>
    </source>
</reference>